<accession>A0A0E9W3K5</accession>
<sequence>MYVPECESGETRRPCRSLCESAKQGCEPLMSKFGLPLARSTGLSSAPRGIMCEQRQYATGAQCNRTPEKAD</sequence>
<dbReference type="InterPro" id="IPR036790">
    <property type="entry name" value="Frizzled_dom_sf"/>
</dbReference>
<dbReference type="GO" id="GO:0060070">
    <property type="term" value="P:canonical Wnt signaling pathway"/>
    <property type="evidence" value="ECO:0007669"/>
    <property type="project" value="TreeGrafter"/>
</dbReference>
<dbReference type="EMBL" id="GBXM01023628">
    <property type="protein sequence ID" value="JAH84949.1"/>
    <property type="molecule type" value="Transcribed_RNA"/>
</dbReference>
<evidence type="ECO:0000256" key="3">
    <source>
        <dbReference type="PROSITE-ProRule" id="PRU00090"/>
    </source>
</evidence>
<name>A0A0E9W3K5_ANGAN</name>
<proteinExistence type="predicted"/>
<comment type="caution">
    <text evidence="3">Lacks conserved residue(s) required for the propagation of feature annotation.</text>
</comment>
<dbReference type="GO" id="GO:0035567">
    <property type="term" value="P:non-canonical Wnt signaling pathway"/>
    <property type="evidence" value="ECO:0007669"/>
    <property type="project" value="TreeGrafter"/>
</dbReference>
<dbReference type="Pfam" id="PF01392">
    <property type="entry name" value="Fz"/>
    <property type="match status" value="1"/>
</dbReference>
<dbReference type="GO" id="GO:0042813">
    <property type="term" value="F:Wnt receptor activity"/>
    <property type="evidence" value="ECO:0007669"/>
    <property type="project" value="TreeGrafter"/>
</dbReference>
<dbReference type="AlphaFoldDB" id="A0A0E9W3K5"/>
<dbReference type="InterPro" id="IPR015526">
    <property type="entry name" value="Frizzled/SFRP"/>
</dbReference>
<dbReference type="PANTHER" id="PTHR11309:SF47">
    <property type="entry name" value="FRIZZLED"/>
    <property type="match status" value="1"/>
</dbReference>
<dbReference type="GO" id="GO:0017147">
    <property type="term" value="F:Wnt-protein binding"/>
    <property type="evidence" value="ECO:0007669"/>
    <property type="project" value="TreeGrafter"/>
</dbReference>
<protein>
    <recommendedName>
        <fullName evidence="4">FZ domain-containing protein</fullName>
    </recommendedName>
</protein>
<organism evidence="5">
    <name type="scientific">Anguilla anguilla</name>
    <name type="common">European freshwater eel</name>
    <name type="synonym">Muraena anguilla</name>
    <dbReference type="NCBI Taxonomy" id="7936"/>
    <lineage>
        <taxon>Eukaryota</taxon>
        <taxon>Metazoa</taxon>
        <taxon>Chordata</taxon>
        <taxon>Craniata</taxon>
        <taxon>Vertebrata</taxon>
        <taxon>Euteleostomi</taxon>
        <taxon>Actinopterygii</taxon>
        <taxon>Neopterygii</taxon>
        <taxon>Teleostei</taxon>
        <taxon>Anguilliformes</taxon>
        <taxon>Anguillidae</taxon>
        <taxon>Anguilla</taxon>
    </lineage>
</organism>
<evidence type="ECO:0000259" key="4">
    <source>
        <dbReference type="PROSITE" id="PS50038"/>
    </source>
</evidence>
<evidence type="ECO:0000256" key="2">
    <source>
        <dbReference type="ARBA" id="ARBA00023157"/>
    </source>
</evidence>
<feature type="domain" description="FZ" evidence="4">
    <location>
        <begin position="1"/>
        <end position="66"/>
    </location>
</feature>
<reference evidence="5" key="1">
    <citation type="submission" date="2014-11" db="EMBL/GenBank/DDBJ databases">
        <authorList>
            <person name="Amaro Gonzalez C."/>
        </authorList>
    </citation>
    <scope>NUCLEOTIDE SEQUENCE</scope>
</reference>
<reference evidence="5" key="2">
    <citation type="journal article" date="2015" name="Fish Shellfish Immunol.">
        <title>Early steps in the European eel (Anguilla anguilla)-Vibrio vulnificus interaction in the gills: Role of the RtxA13 toxin.</title>
        <authorList>
            <person name="Callol A."/>
            <person name="Pajuelo D."/>
            <person name="Ebbesson L."/>
            <person name="Teles M."/>
            <person name="MacKenzie S."/>
            <person name="Amaro C."/>
        </authorList>
    </citation>
    <scope>NUCLEOTIDE SEQUENCE</scope>
</reference>
<dbReference type="InterPro" id="IPR020067">
    <property type="entry name" value="Frizzled_dom"/>
</dbReference>
<keyword evidence="2" id="KW-1015">Disulfide bond</keyword>
<dbReference type="Gene3D" id="1.10.2000.10">
    <property type="entry name" value="Frizzled cysteine-rich domain"/>
    <property type="match status" value="1"/>
</dbReference>
<dbReference type="GO" id="GO:0005886">
    <property type="term" value="C:plasma membrane"/>
    <property type="evidence" value="ECO:0007669"/>
    <property type="project" value="TreeGrafter"/>
</dbReference>
<dbReference type="SUPFAM" id="SSF63501">
    <property type="entry name" value="Frizzled cysteine-rich domain"/>
    <property type="match status" value="1"/>
</dbReference>
<keyword evidence="1" id="KW-0217">Developmental protein</keyword>
<dbReference type="PROSITE" id="PS50038">
    <property type="entry name" value="FZ"/>
    <property type="match status" value="1"/>
</dbReference>
<dbReference type="PANTHER" id="PTHR11309">
    <property type="entry name" value="FRIZZLED"/>
    <property type="match status" value="1"/>
</dbReference>
<evidence type="ECO:0000313" key="5">
    <source>
        <dbReference type="EMBL" id="JAH84949.1"/>
    </source>
</evidence>
<evidence type="ECO:0000256" key="1">
    <source>
        <dbReference type="ARBA" id="ARBA00022473"/>
    </source>
</evidence>